<feature type="non-terminal residue" evidence="2">
    <location>
        <position position="1"/>
    </location>
</feature>
<protein>
    <recommendedName>
        <fullName evidence="4">CCDC66 domain-containing protein</fullName>
    </recommendedName>
</protein>
<evidence type="ECO:0000313" key="2">
    <source>
        <dbReference type="EMBL" id="CAK0870242.1"/>
    </source>
</evidence>
<comment type="caution">
    <text evidence="2">The sequence shown here is derived from an EMBL/GenBank/DDBJ whole genome shotgun (WGS) entry which is preliminary data.</text>
</comment>
<feature type="region of interest" description="Disordered" evidence="1">
    <location>
        <begin position="73"/>
        <end position="319"/>
    </location>
</feature>
<reference evidence="2" key="1">
    <citation type="submission" date="2023-10" db="EMBL/GenBank/DDBJ databases">
        <authorList>
            <person name="Chen Y."/>
            <person name="Shah S."/>
            <person name="Dougan E. K."/>
            <person name="Thang M."/>
            <person name="Chan C."/>
        </authorList>
    </citation>
    <scope>NUCLEOTIDE SEQUENCE [LARGE SCALE GENOMIC DNA]</scope>
</reference>
<feature type="compositionally biased region" description="Basic and acidic residues" evidence="1">
    <location>
        <begin position="147"/>
        <end position="187"/>
    </location>
</feature>
<feature type="compositionally biased region" description="Low complexity" evidence="1">
    <location>
        <begin position="252"/>
        <end position="261"/>
    </location>
</feature>
<dbReference type="Proteomes" id="UP001189429">
    <property type="component" value="Unassembled WGS sequence"/>
</dbReference>
<evidence type="ECO:0000256" key="1">
    <source>
        <dbReference type="SAM" id="MobiDB-lite"/>
    </source>
</evidence>
<feature type="compositionally biased region" description="Low complexity" evidence="1">
    <location>
        <begin position="82"/>
        <end position="106"/>
    </location>
</feature>
<keyword evidence="3" id="KW-1185">Reference proteome</keyword>
<proteinExistence type="predicted"/>
<gene>
    <name evidence="2" type="ORF">PCOR1329_LOCUS56397</name>
</gene>
<dbReference type="EMBL" id="CAUYUJ010016940">
    <property type="protein sequence ID" value="CAK0870242.1"/>
    <property type="molecule type" value="Genomic_DNA"/>
</dbReference>
<name>A0ABN9VDR1_9DINO</name>
<evidence type="ECO:0008006" key="4">
    <source>
        <dbReference type="Google" id="ProtNLM"/>
    </source>
</evidence>
<sequence length="319" mass="33368">VHCGAGASFDAERRHDQGVQWPPAGDPDFHAPGPGTAPLAAAAAAGALPVPATSSRAIPGGIHIVDPSTVPGLTDSPVAVHGPPAGLGTPAGPAPPSSTRAALAAAMGSPASKSISDLLSDAEEQNAAERERERRRRQAQMLANQIEEQRLHREAERERRAREDAEEEQRVARERRELELRYERERAALAPKGPDPGGPEAARADRPPGAAAHEATLAAPSGTRRRRGGGSKATTRGFQSTVEKQQRPVGLPAAGPARVRAPPAPPQDTEHVARGRGRAEEDVARPGRRQFQPSPADAGGARHARHELAHEVAVGESAA</sequence>
<feature type="compositionally biased region" description="Basic and acidic residues" evidence="1">
    <location>
        <begin position="268"/>
        <end position="285"/>
    </location>
</feature>
<evidence type="ECO:0000313" key="3">
    <source>
        <dbReference type="Proteomes" id="UP001189429"/>
    </source>
</evidence>
<accession>A0ABN9VDR1</accession>
<feature type="region of interest" description="Disordered" evidence="1">
    <location>
        <begin position="1"/>
        <end position="37"/>
    </location>
</feature>
<organism evidence="2 3">
    <name type="scientific">Prorocentrum cordatum</name>
    <dbReference type="NCBI Taxonomy" id="2364126"/>
    <lineage>
        <taxon>Eukaryota</taxon>
        <taxon>Sar</taxon>
        <taxon>Alveolata</taxon>
        <taxon>Dinophyceae</taxon>
        <taxon>Prorocentrales</taxon>
        <taxon>Prorocentraceae</taxon>
        <taxon>Prorocentrum</taxon>
    </lineage>
</organism>